<evidence type="ECO:0000256" key="1">
    <source>
        <dbReference type="ARBA" id="ARBA00022801"/>
    </source>
</evidence>
<evidence type="ECO:0000256" key="3">
    <source>
        <dbReference type="SAM" id="MobiDB-lite"/>
    </source>
</evidence>
<gene>
    <name evidence="6" type="ORF">AB0C36_28840</name>
</gene>
<evidence type="ECO:0000256" key="4">
    <source>
        <dbReference type="SAM" id="SignalP"/>
    </source>
</evidence>
<dbReference type="PANTHER" id="PTHR31956">
    <property type="entry name" value="NON-SPECIFIC PHOSPHOLIPASE C4-RELATED"/>
    <property type="match status" value="1"/>
</dbReference>
<keyword evidence="7" id="KW-1185">Reference proteome</keyword>
<dbReference type="InterPro" id="IPR015919">
    <property type="entry name" value="Cadherin-like_sf"/>
</dbReference>
<feature type="domain" description="Ig-like" evidence="5">
    <location>
        <begin position="473"/>
        <end position="594"/>
    </location>
</feature>
<dbReference type="PROSITE" id="PS50835">
    <property type="entry name" value="IG_LIKE"/>
    <property type="match status" value="1"/>
</dbReference>
<accession>A0ABV3DP21</accession>
<evidence type="ECO:0000313" key="6">
    <source>
        <dbReference type="EMBL" id="MEU8137505.1"/>
    </source>
</evidence>
<dbReference type="RefSeq" id="WP_358359506.1">
    <property type="nucleotide sequence ID" value="NZ_JBEZFP010000090.1"/>
</dbReference>
<dbReference type="InterPro" id="IPR007110">
    <property type="entry name" value="Ig-like_dom"/>
</dbReference>
<dbReference type="SUPFAM" id="SSF53649">
    <property type="entry name" value="Alkaline phosphatase-like"/>
    <property type="match status" value="1"/>
</dbReference>
<evidence type="ECO:0000259" key="5">
    <source>
        <dbReference type="PROSITE" id="PS50835"/>
    </source>
</evidence>
<keyword evidence="1" id="KW-0378">Hydrolase</keyword>
<dbReference type="Pfam" id="PF05345">
    <property type="entry name" value="He_PIG"/>
    <property type="match status" value="4"/>
</dbReference>
<evidence type="ECO:0000313" key="7">
    <source>
        <dbReference type="Proteomes" id="UP001551482"/>
    </source>
</evidence>
<keyword evidence="2" id="KW-0843">Virulence</keyword>
<keyword evidence="4" id="KW-0732">Signal</keyword>
<dbReference type="InterPro" id="IPR007312">
    <property type="entry name" value="Phosphoesterase"/>
</dbReference>
<name>A0ABV3DP21_9ACTN</name>
<feature type="compositionally biased region" description="Low complexity" evidence="3">
    <location>
        <begin position="465"/>
        <end position="481"/>
    </location>
</feature>
<dbReference type="CDD" id="cd00146">
    <property type="entry name" value="PKD"/>
    <property type="match status" value="1"/>
</dbReference>
<evidence type="ECO:0000256" key="2">
    <source>
        <dbReference type="ARBA" id="ARBA00023026"/>
    </source>
</evidence>
<dbReference type="InterPro" id="IPR017850">
    <property type="entry name" value="Alkaline_phosphatase_core_sf"/>
</dbReference>
<protein>
    <submittedName>
        <fullName evidence="6">Ig domain-containing protein</fullName>
    </submittedName>
</protein>
<dbReference type="Gene3D" id="3.40.720.10">
    <property type="entry name" value="Alkaline Phosphatase, subunit A"/>
    <property type="match status" value="1"/>
</dbReference>
<dbReference type="InterPro" id="IPR013783">
    <property type="entry name" value="Ig-like_fold"/>
</dbReference>
<sequence length="644" mass="66419">MLKRARRSWYAKVTAVLAGTAAAATAGIVALTAAPASAATIPQFDHVVIVVHENTNYESVVGNAQLPYINSLISGGASFTNFHGEVHPSQGNYFAMFSGATQGATLDQCPEPGSPYTADNLARQLLDKGRTFGSYNEDWDGNPATCTTDKYARKHNPWFAFSNVPTTTAHKFSAFPTDYNQLPTVSFVVPDLCNDMHDLGCTGTGDTWTKNNLGGYAEWAKSNNSLLIVTWDEDAFRSQNQIATVFYGANVKKGTYGTNYNHYNMLRTLQDMYGLRTSGQSTNVPAITEVWESTPTDPPVVANPGPQASSVGQSVNLPLQVSGGTAPYTCTFTGLPPGLGNPGNGCTVQGTPTTAGTSTVSVTAKDAQNASSAAVSFPWTISSGPVAPTVTNPGPQTSAQGQPVSKQIQVSGNPAPACTATGLPTGLSISSSCLVTGTPTILGDSSATVTATNSQGTDSETFTWSVTTGGNTPPTVTSPGNQTTQAGTAVNLQVQRTGTPTPTCTATGLPAGLSVNSACQITGTPTTAGTSNVTVTASNAAGSANASFTWTVTPPPQTGVQVANPGNQTSKFNQKVDLKLQVSGGTAPYTCSATGLPSGLWLNPFNCQISGSAWGVGSFTVKVTAKDAGNATGSTTFGWTVAWF</sequence>
<dbReference type="Pfam" id="PF04185">
    <property type="entry name" value="Phosphoesterase"/>
    <property type="match status" value="1"/>
</dbReference>
<dbReference type="SUPFAM" id="SSF49313">
    <property type="entry name" value="Cadherin-like"/>
    <property type="match status" value="1"/>
</dbReference>
<dbReference type="Gene3D" id="2.60.40.10">
    <property type="entry name" value="Immunoglobulins"/>
    <property type="match status" value="3"/>
</dbReference>
<dbReference type="EMBL" id="JBEZFP010000090">
    <property type="protein sequence ID" value="MEU8137505.1"/>
    <property type="molecule type" value="Genomic_DNA"/>
</dbReference>
<proteinExistence type="predicted"/>
<comment type="caution">
    <text evidence="6">The sequence shown here is derived from an EMBL/GenBank/DDBJ whole genome shotgun (WGS) entry which is preliminary data.</text>
</comment>
<organism evidence="6 7">
    <name type="scientific">Streptodolium elevatio</name>
    <dbReference type="NCBI Taxonomy" id="3157996"/>
    <lineage>
        <taxon>Bacteria</taxon>
        <taxon>Bacillati</taxon>
        <taxon>Actinomycetota</taxon>
        <taxon>Actinomycetes</taxon>
        <taxon>Kitasatosporales</taxon>
        <taxon>Streptomycetaceae</taxon>
        <taxon>Streptodolium</taxon>
    </lineage>
</organism>
<feature type="chain" id="PRO_5046593403" evidence="4">
    <location>
        <begin position="39"/>
        <end position="644"/>
    </location>
</feature>
<feature type="compositionally biased region" description="Polar residues" evidence="3">
    <location>
        <begin position="449"/>
        <end position="464"/>
    </location>
</feature>
<reference evidence="6 7" key="1">
    <citation type="submission" date="2024-06" db="EMBL/GenBank/DDBJ databases">
        <title>The Natural Products Discovery Center: Release of the First 8490 Sequenced Strains for Exploring Actinobacteria Biosynthetic Diversity.</title>
        <authorList>
            <person name="Kalkreuter E."/>
            <person name="Kautsar S.A."/>
            <person name="Yang D."/>
            <person name="Bader C.D."/>
            <person name="Teijaro C.N."/>
            <person name="Fluegel L."/>
            <person name="Davis C.M."/>
            <person name="Simpson J.R."/>
            <person name="Lauterbach L."/>
            <person name="Steele A.D."/>
            <person name="Gui C."/>
            <person name="Meng S."/>
            <person name="Li G."/>
            <person name="Viehrig K."/>
            <person name="Ye F."/>
            <person name="Su P."/>
            <person name="Kiefer A.F."/>
            <person name="Nichols A."/>
            <person name="Cepeda A.J."/>
            <person name="Yan W."/>
            <person name="Fan B."/>
            <person name="Jiang Y."/>
            <person name="Adhikari A."/>
            <person name="Zheng C.-J."/>
            <person name="Schuster L."/>
            <person name="Cowan T.M."/>
            <person name="Smanski M.J."/>
            <person name="Chevrette M.G."/>
            <person name="De Carvalho L.P.S."/>
            <person name="Shen B."/>
        </authorList>
    </citation>
    <scope>NUCLEOTIDE SEQUENCE [LARGE SCALE GENOMIC DNA]</scope>
    <source>
        <strain evidence="6 7">NPDC048946</strain>
    </source>
</reference>
<feature type="signal peptide" evidence="4">
    <location>
        <begin position="1"/>
        <end position="38"/>
    </location>
</feature>
<dbReference type="Proteomes" id="UP001551482">
    <property type="component" value="Unassembled WGS sequence"/>
</dbReference>
<dbReference type="PANTHER" id="PTHR31956:SF1">
    <property type="entry name" value="NON-SPECIFIC PHOSPHOLIPASE C1"/>
    <property type="match status" value="1"/>
</dbReference>
<feature type="region of interest" description="Disordered" evidence="3">
    <location>
        <begin position="449"/>
        <end position="482"/>
    </location>
</feature>